<dbReference type="InterPro" id="IPR053793">
    <property type="entry name" value="PB1-like"/>
</dbReference>
<dbReference type="PANTHER" id="PTHR20930">
    <property type="entry name" value="OVARIAN CARCINOMA ANTIGEN CA125-RELATED"/>
    <property type="match status" value="1"/>
</dbReference>
<feature type="compositionally biased region" description="Basic and acidic residues" evidence="7">
    <location>
        <begin position="127"/>
        <end position="165"/>
    </location>
</feature>
<dbReference type="InterPro" id="IPR000270">
    <property type="entry name" value="PB1_dom"/>
</dbReference>
<evidence type="ECO:0000259" key="9">
    <source>
        <dbReference type="PROSITE" id="PS50135"/>
    </source>
</evidence>
<evidence type="ECO:0000256" key="7">
    <source>
        <dbReference type="SAM" id="MobiDB-lite"/>
    </source>
</evidence>
<feature type="region of interest" description="Disordered" evidence="7">
    <location>
        <begin position="106"/>
        <end position="182"/>
    </location>
</feature>
<sequence>MSLNNTLSLKIVRGEEIRKLHRLPQSWSDMQEVLRALYGNTQFQVTYQDEEGDLITISNDEELHEAYERSAGKPSLKLVLRGFELSESKNIQMIEKLDSLRESLRSDTSSVKLPETSQSPMDLEISNENKPEEPVKVEEKPEETKREVRFDIPNEPKKRPREKKERKEKKEKREKKEKKEKRKKFGLNDLIKFLSGQAPQQAEEPQNEGPAIHNRITCDGCQTTPIQGIRYKCSVCPDFDFCEKCEATAAHPHPFLKLKTPQGCPWRRFGCGRFGRWGGFNGQDAPQIPPPIANILTLVLKEIRRGLKQKPKKYKLKVIDHLYTKNQEVPAGGLVKVGWRIKNIGKKDWPEGTKLVYTKGSLEGIQEIDIPALPAGKKANIEVEFKAPLTEGKHKGIWKVQIKNKKLGKLASKINVVKVQPDDLEGLTTLMKMGFTLDQAKIGLEASRGDVNMAVSQIFKRA</sequence>
<feature type="domain" description="PB1" evidence="10">
    <location>
        <begin position="6"/>
        <end position="83"/>
    </location>
</feature>
<evidence type="ECO:0000256" key="1">
    <source>
        <dbReference type="ARBA" id="ARBA00004419"/>
    </source>
</evidence>
<proteinExistence type="predicted"/>
<feature type="domain" description="ZZ-type" evidence="9">
    <location>
        <begin position="213"/>
        <end position="263"/>
    </location>
</feature>
<dbReference type="SMART" id="SM00165">
    <property type="entry name" value="UBA"/>
    <property type="match status" value="1"/>
</dbReference>
<dbReference type="SMART" id="SM00291">
    <property type="entry name" value="ZnF_ZZ"/>
    <property type="match status" value="1"/>
</dbReference>
<organism evidence="11 12">
    <name type="scientific">Blepharisma stoltei</name>
    <dbReference type="NCBI Taxonomy" id="1481888"/>
    <lineage>
        <taxon>Eukaryota</taxon>
        <taxon>Sar</taxon>
        <taxon>Alveolata</taxon>
        <taxon>Ciliophora</taxon>
        <taxon>Postciliodesmatophora</taxon>
        <taxon>Heterotrichea</taxon>
        <taxon>Heterotrichida</taxon>
        <taxon>Blepharismidae</taxon>
        <taxon>Blepharisma</taxon>
    </lineage>
</organism>
<dbReference type="GO" id="GO:0008270">
    <property type="term" value="F:zinc ion binding"/>
    <property type="evidence" value="ECO:0007669"/>
    <property type="project" value="UniProtKB-KW"/>
</dbReference>
<feature type="domain" description="UBA" evidence="8">
    <location>
        <begin position="420"/>
        <end position="461"/>
    </location>
</feature>
<dbReference type="PROSITE" id="PS50135">
    <property type="entry name" value="ZF_ZZ_2"/>
    <property type="match status" value="1"/>
</dbReference>
<keyword evidence="5" id="KW-0968">Cytoplasmic vesicle</keyword>
<dbReference type="GO" id="GO:0031410">
    <property type="term" value="C:cytoplasmic vesicle"/>
    <property type="evidence" value="ECO:0007669"/>
    <property type="project" value="UniProtKB-KW"/>
</dbReference>
<dbReference type="CDD" id="cd02340">
    <property type="entry name" value="ZZ_NBR1_like"/>
    <property type="match status" value="1"/>
</dbReference>
<reference evidence="11" key="1">
    <citation type="submission" date="2021-09" db="EMBL/GenBank/DDBJ databases">
        <authorList>
            <consortium name="AG Swart"/>
            <person name="Singh M."/>
            <person name="Singh A."/>
            <person name="Seah K."/>
            <person name="Emmerich C."/>
        </authorList>
    </citation>
    <scope>NUCLEOTIDE SEQUENCE</scope>
    <source>
        <strain evidence="11">ATCC30299</strain>
    </source>
</reference>
<comment type="caution">
    <text evidence="11">The sequence shown here is derived from an EMBL/GenBank/DDBJ whole genome shotgun (WGS) entry which is preliminary data.</text>
</comment>
<dbReference type="AlphaFoldDB" id="A0AAU9IVN6"/>
<dbReference type="PROSITE" id="PS51745">
    <property type="entry name" value="PB1"/>
    <property type="match status" value="1"/>
</dbReference>
<protein>
    <recommendedName>
        <fullName evidence="13">Sequestosome-1</fullName>
    </recommendedName>
</protein>
<dbReference type="Gene3D" id="2.60.40.10">
    <property type="entry name" value="Immunoglobulins"/>
    <property type="match status" value="1"/>
</dbReference>
<feature type="compositionally biased region" description="Polar residues" evidence="7">
    <location>
        <begin position="106"/>
        <end position="120"/>
    </location>
</feature>
<dbReference type="InterPro" id="IPR009060">
    <property type="entry name" value="UBA-like_sf"/>
</dbReference>
<name>A0AAU9IVN6_9CILI</name>
<dbReference type="CDD" id="cd14947">
    <property type="entry name" value="NBR1_like"/>
    <property type="match status" value="1"/>
</dbReference>
<evidence type="ECO:0000256" key="6">
    <source>
        <dbReference type="PROSITE-ProRule" id="PRU00228"/>
    </source>
</evidence>
<feature type="compositionally biased region" description="Basic residues" evidence="7">
    <location>
        <begin position="166"/>
        <end position="182"/>
    </location>
</feature>
<accession>A0AAU9IVN6</accession>
<dbReference type="EMBL" id="CAJZBQ010000011">
    <property type="protein sequence ID" value="CAG9313571.1"/>
    <property type="molecule type" value="Genomic_DNA"/>
</dbReference>
<keyword evidence="4" id="KW-0862">Zinc</keyword>
<comment type="subcellular location">
    <subcellularLocation>
        <location evidence="1">Cytoplasmic vesicle</location>
        <location evidence="1">Autophagosome</location>
    </subcellularLocation>
</comment>
<dbReference type="GO" id="GO:0005776">
    <property type="term" value="C:autophagosome"/>
    <property type="evidence" value="ECO:0007669"/>
    <property type="project" value="UniProtKB-SubCell"/>
</dbReference>
<dbReference type="Proteomes" id="UP001162131">
    <property type="component" value="Unassembled WGS sequence"/>
</dbReference>
<dbReference type="CDD" id="cd05992">
    <property type="entry name" value="PB1"/>
    <property type="match status" value="1"/>
</dbReference>
<dbReference type="SUPFAM" id="SSF54277">
    <property type="entry name" value="CAD &amp; PB1 domains"/>
    <property type="match status" value="1"/>
</dbReference>
<dbReference type="Gene3D" id="3.10.20.90">
    <property type="entry name" value="Phosphatidylinositol 3-kinase Catalytic Subunit, Chain A, domain 1"/>
    <property type="match status" value="1"/>
</dbReference>
<dbReference type="Gene3D" id="3.30.60.90">
    <property type="match status" value="1"/>
</dbReference>
<dbReference type="Pfam" id="PF00564">
    <property type="entry name" value="PB1"/>
    <property type="match status" value="1"/>
</dbReference>
<dbReference type="InterPro" id="IPR013783">
    <property type="entry name" value="Ig-like_fold"/>
</dbReference>
<evidence type="ECO:0000256" key="3">
    <source>
        <dbReference type="ARBA" id="ARBA00022771"/>
    </source>
</evidence>
<evidence type="ECO:0000256" key="2">
    <source>
        <dbReference type="ARBA" id="ARBA00022723"/>
    </source>
</evidence>
<dbReference type="SMART" id="SM00666">
    <property type="entry name" value="PB1"/>
    <property type="match status" value="1"/>
</dbReference>
<keyword evidence="12" id="KW-1185">Reference proteome</keyword>
<dbReference type="PROSITE" id="PS50030">
    <property type="entry name" value="UBA"/>
    <property type="match status" value="1"/>
</dbReference>
<evidence type="ECO:0000313" key="12">
    <source>
        <dbReference type="Proteomes" id="UP001162131"/>
    </source>
</evidence>
<dbReference type="InterPro" id="IPR000433">
    <property type="entry name" value="Znf_ZZ"/>
</dbReference>
<dbReference type="PROSITE" id="PS01357">
    <property type="entry name" value="ZF_ZZ_1"/>
    <property type="match status" value="1"/>
</dbReference>
<evidence type="ECO:0008006" key="13">
    <source>
        <dbReference type="Google" id="ProtNLM"/>
    </source>
</evidence>
<keyword evidence="3 6" id="KW-0863">Zinc-finger</keyword>
<evidence type="ECO:0000256" key="4">
    <source>
        <dbReference type="ARBA" id="ARBA00022833"/>
    </source>
</evidence>
<dbReference type="InterPro" id="IPR015940">
    <property type="entry name" value="UBA"/>
</dbReference>
<gene>
    <name evidence="11" type="ORF">BSTOLATCC_MIC9385</name>
</gene>
<evidence type="ECO:0000259" key="10">
    <source>
        <dbReference type="PROSITE" id="PS51745"/>
    </source>
</evidence>
<dbReference type="SUPFAM" id="SSF57850">
    <property type="entry name" value="RING/U-box"/>
    <property type="match status" value="1"/>
</dbReference>
<evidence type="ECO:0000313" key="11">
    <source>
        <dbReference type="EMBL" id="CAG9313571.1"/>
    </source>
</evidence>
<dbReference type="InterPro" id="IPR032350">
    <property type="entry name" value="Nbr1_FW"/>
</dbReference>
<dbReference type="InterPro" id="IPR043145">
    <property type="entry name" value="Znf_ZZ_sf"/>
</dbReference>
<keyword evidence="2" id="KW-0479">Metal-binding</keyword>
<dbReference type="Pfam" id="PF00569">
    <property type="entry name" value="ZZ"/>
    <property type="match status" value="1"/>
</dbReference>
<dbReference type="Pfam" id="PF16158">
    <property type="entry name" value="N_BRCA1_IG"/>
    <property type="match status" value="1"/>
</dbReference>
<dbReference type="CDD" id="cd14291">
    <property type="entry name" value="UBA1_NUB1_like"/>
    <property type="match status" value="1"/>
</dbReference>
<evidence type="ECO:0000259" key="8">
    <source>
        <dbReference type="PROSITE" id="PS50030"/>
    </source>
</evidence>
<evidence type="ECO:0000256" key="5">
    <source>
        <dbReference type="ARBA" id="ARBA00023329"/>
    </source>
</evidence>
<dbReference type="SUPFAM" id="SSF46934">
    <property type="entry name" value="UBA-like"/>
    <property type="match status" value="1"/>
</dbReference>
<dbReference type="Gene3D" id="1.10.8.10">
    <property type="entry name" value="DNA helicase RuvA subunit, C-terminal domain"/>
    <property type="match status" value="1"/>
</dbReference>
<dbReference type="PANTHER" id="PTHR20930:SF0">
    <property type="entry name" value="PROTEIN ILRUN"/>
    <property type="match status" value="1"/>
</dbReference>